<name>A0A284S4E5_ARMOS</name>
<evidence type="ECO:0000313" key="2">
    <source>
        <dbReference type="EMBL" id="SJL15883.1"/>
    </source>
</evidence>
<organism evidence="2 3">
    <name type="scientific">Armillaria ostoyae</name>
    <name type="common">Armillaria root rot fungus</name>
    <dbReference type="NCBI Taxonomy" id="47428"/>
    <lineage>
        <taxon>Eukaryota</taxon>
        <taxon>Fungi</taxon>
        <taxon>Dikarya</taxon>
        <taxon>Basidiomycota</taxon>
        <taxon>Agaricomycotina</taxon>
        <taxon>Agaricomycetes</taxon>
        <taxon>Agaricomycetidae</taxon>
        <taxon>Agaricales</taxon>
        <taxon>Marasmiineae</taxon>
        <taxon>Physalacriaceae</taxon>
        <taxon>Armillaria</taxon>
    </lineage>
</organism>
<accession>A0A284S4E5</accession>
<proteinExistence type="predicted"/>
<evidence type="ECO:0000256" key="1">
    <source>
        <dbReference type="SAM" id="MobiDB-lite"/>
    </source>
</evidence>
<gene>
    <name evidence="2" type="ORF">ARMOST_19391</name>
</gene>
<protein>
    <submittedName>
        <fullName evidence="2">Uncharacterized protein</fullName>
    </submittedName>
</protein>
<sequence>MSKDFVYVLKNGTVIEQGYRADLERSEGEFKAMKGSQAITAASMADDKERPESAMEDEEKDSLPQPLSYAPATLMPTTAPYLATGCLTWTLMLKGSGPMPFCLAVLAASFLPTCSQSSTERWQWYSSIQITPTFPPSLLRLSPFYAINTSEKVLQKVTAR</sequence>
<dbReference type="OrthoDB" id="6500128at2759"/>
<dbReference type="Proteomes" id="UP000219338">
    <property type="component" value="Unassembled WGS sequence"/>
</dbReference>
<reference evidence="3" key="1">
    <citation type="journal article" date="2017" name="Nat. Ecol. Evol.">
        <title>Genome expansion and lineage-specific genetic innovations in the forest pathogenic fungi Armillaria.</title>
        <authorList>
            <person name="Sipos G."/>
            <person name="Prasanna A.N."/>
            <person name="Walter M.C."/>
            <person name="O'Connor E."/>
            <person name="Balint B."/>
            <person name="Krizsan K."/>
            <person name="Kiss B."/>
            <person name="Hess J."/>
            <person name="Varga T."/>
            <person name="Slot J."/>
            <person name="Riley R."/>
            <person name="Boka B."/>
            <person name="Rigling D."/>
            <person name="Barry K."/>
            <person name="Lee J."/>
            <person name="Mihaltcheva S."/>
            <person name="LaButti K."/>
            <person name="Lipzen A."/>
            <person name="Waldron R."/>
            <person name="Moloney N.M."/>
            <person name="Sperisen C."/>
            <person name="Kredics L."/>
            <person name="Vagvoelgyi C."/>
            <person name="Patrignani A."/>
            <person name="Fitzpatrick D."/>
            <person name="Nagy I."/>
            <person name="Doyle S."/>
            <person name="Anderson J.B."/>
            <person name="Grigoriev I.V."/>
            <person name="Gueldener U."/>
            <person name="Muensterkoetter M."/>
            <person name="Nagy L.G."/>
        </authorList>
    </citation>
    <scope>NUCLEOTIDE SEQUENCE [LARGE SCALE GENOMIC DNA]</scope>
    <source>
        <strain evidence="3">C18/9</strain>
    </source>
</reference>
<keyword evidence="3" id="KW-1185">Reference proteome</keyword>
<dbReference type="AlphaFoldDB" id="A0A284S4E5"/>
<dbReference type="STRING" id="47428.A0A284S4E5"/>
<feature type="region of interest" description="Disordered" evidence="1">
    <location>
        <begin position="34"/>
        <end position="69"/>
    </location>
</feature>
<evidence type="ECO:0000313" key="3">
    <source>
        <dbReference type="Proteomes" id="UP000219338"/>
    </source>
</evidence>
<dbReference type="EMBL" id="FUEG01000031">
    <property type="protein sequence ID" value="SJL15883.1"/>
    <property type="molecule type" value="Genomic_DNA"/>
</dbReference>